<protein>
    <recommendedName>
        <fullName evidence="2">DUF6604 domain-containing protein</fullName>
    </recommendedName>
</protein>
<gene>
    <name evidence="3" type="ORF">BP5553_02279</name>
</gene>
<comment type="caution">
    <text evidence="3">The sequence shown here is derived from an EMBL/GenBank/DDBJ whole genome shotgun (WGS) entry which is preliminary data.</text>
</comment>
<keyword evidence="4" id="KW-1185">Reference proteome</keyword>
<dbReference type="STRING" id="2656787.A0A370U3E9"/>
<dbReference type="PANTHER" id="PTHR38795:SF1">
    <property type="entry name" value="DUF6604 DOMAIN-CONTAINING PROTEIN"/>
    <property type="match status" value="1"/>
</dbReference>
<feature type="domain" description="DUF6604" evidence="2">
    <location>
        <begin position="12"/>
        <end position="295"/>
    </location>
</feature>
<name>A0A370U3E9_9HELO</name>
<organism evidence="3 4">
    <name type="scientific">Venustampulla echinocandica</name>
    <dbReference type="NCBI Taxonomy" id="2656787"/>
    <lineage>
        <taxon>Eukaryota</taxon>
        <taxon>Fungi</taxon>
        <taxon>Dikarya</taxon>
        <taxon>Ascomycota</taxon>
        <taxon>Pezizomycotina</taxon>
        <taxon>Leotiomycetes</taxon>
        <taxon>Helotiales</taxon>
        <taxon>Pleuroascaceae</taxon>
        <taxon>Venustampulla</taxon>
    </lineage>
</organism>
<dbReference type="Pfam" id="PF20253">
    <property type="entry name" value="DUF6604"/>
    <property type="match status" value="1"/>
</dbReference>
<dbReference type="GeneID" id="43595128"/>
<dbReference type="PANTHER" id="PTHR38795">
    <property type="entry name" value="DUF6604 DOMAIN-CONTAINING PROTEIN"/>
    <property type="match status" value="1"/>
</dbReference>
<dbReference type="Proteomes" id="UP000254866">
    <property type="component" value="Unassembled WGS sequence"/>
</dbReference>
<feature type="compositionally biased region" description="Basic and acidic residues" evidence="1">
    <location>
        <begin position="176"/>
        <end position="189"/>
    </location>
</feature>
<feature type="compositionally biased region" description="Basic residues" evidence="1">
    <location>
        <begin position="190"/>
        <end position="208"/>
    </location>
</feature>
<proteinExistence type="predicted"/>
<sequence length="860" mass="98335">MATFRILDTYKAYKVREQKFTGWLREKAGKLGYFESRRKTQPQNKKIKDRKESVLNSIKVSEIPNLIQLIVSRGEDVPEYLGDVLRDVISQRKEASAYYKPQGKADEGHAHYIEVLEGALKTFESSGRMSVSDLSVAKTAAPGHSKTDLAFNNVFELLQMEDAKNEAIEAGMSGNESEKESQITNESRRTKAKPKRKGKGRRPQKPVKQKVGENPKPVTNSEHLDAILDQGMDFDDGEDDLYFMIYCFFKDFNTTRELIQEQWCDYLEGTLALSTISLVTNTAYELLQRAEKELIAQIPSRSGLRSYHNMANMLFMDVGLAHVDYDEKTAKYEGDQAKMNNAIYEEADWLCLPRYWDLFEWLKNVPPRKVTTQPAFLHKPIIYQAEGAEEKMARDRQILYEMIVECTLIKPLKSDPNFQIPGEDEFTVGLVEMLASRDIPIWLVLASQIHCDVRGLLEEYNCHDQVLAMGERVQSIIGDYITFAKDFDIPIWSVIETTVDEVSCWIIDDCMEPHRTDLHVSHGELEEDQEKYYYLRRNPVLCGLIIFRFSLTMNEIGLLNSNQWGATIAATHTYNALRHELPFFPRWLDMEALILTHSVQRIFWRDHLPSNPGQYSRSYDRSTGMSDMLAQRNSGTMIIKPKKVEERGIAPASVVSQQYWRRFCFNHDKPIRTLPNVEVVLNLAARCEIEKSLAGWHDLLLEVADSDSPFNPGGNLELSISGQQAQLTAQFQTTHTLTNVQLLSALCTRVAQEGFALNFDYFSFHMRCMRVLKAIYDEFESEIVAAGGELDWGRAELPVVPHWIFIWMEGDDEKKALVLERLRSAMEPIVSSEGANQVKYLRDLFGPGKMLKGVGPTGDE</sequence>
<evidence type="ECO:0000256" key="1">
    <source>
        <dbReference type="SAM" id="MobiDB-lite"/>
    </source>
</evidence>
<evidence type="ECO:0000313" key="4">
    <source>
        <dbReference type="Proteomes" id="UP000254866"/>
    </source>
</evidence>
<dbReference type="InterPro" id="IPR046539">
    <property type="entry name" value="DUF6604"/>
</dbReference>
<dbReference type="AlphaFoldDB" id="A0A370U3E9"/>
<dbReference type="OrthoDB" id="5238236at2759"/>
<feature type="region of interest" description="Disordered" evidence="1">
    <location>
        <begin position="171"/>
        <end position="220"/>
    </location>
</feature>
<reference evidence="3 4" key="1">
    <citation type="journal article" date="2018" name="IMA Fungus">
        <title>IMA Genome-F 9: Draft genome sequence of Annulohypoxylon stygium, Aspergillus mulundensis, Berkeleyomyces basicola (syn. Thielaviopsis basicola), Ceratocystis smalleyi, two Cercospora beticola strains, Coleophoma cylindrospora, Fusarium fracticaudum, Phialophora cf. hyalina, and Morchella septimelata.</title>
        <authorList>
            <person name="Wingfield B.D."/>
            <person name="Bills G.F."/>
            <person name="Dong Y."/>
            <person name="Huang W."/>
            <person name="Nel W.J."/>
            <person name="Swalarsk-Parry B.S."/>
            <person name="Vaghefi N."/>
            <person name="Wilken P.M."/>
            <person name="An Z."/>
            <person name="de Beer Z.W."/>
            <person name="De Vos L."/>
            <person name="Chen L."/>
            <person name="Duong T.A."/>
            <person name="Gao Y."/>
            <person name="Hammerbacher A."/>
            <person name="Kikkert J.R."/>
            <person name="Li Y."/>
            <person name="Li H."/>
            <person name="Li K."/>
            <person name="Li Q."/>
            <person name="Liu X."/>
            <person name="Ma X."/>
            <person name="Naidoo K."/>
            <person name="Pethybridge S.J."/>
            <person name="Sun J."/>
            <person name="Steenkamp E.T."/>
            <person name="van der Nest M.A."/>
            <person name="van Wyk S."/>
            <person name="Wingfield M.J."/>
            <person name="Xiong C."/>
            <person name="Yue Q."/>
            <person name="Zhang X."/>
        </authorList>
    </citation>
    <scope>NUCLEOTIDE SEQUENCE [LARGE SCALE GENOMIC DNA]</scope>
    <source>
        <strain evidence="3 4">BP 5553</strain>
    </source>
</reference>
<accession>A0A370U3E9</accession>
<evidence type="ECO:0000259" key="2">
    <source>
        <dbReference type="Pfam" id="PF20253"/>
    </source>
</evidence>
<evidence type="ECO:0000313" key="3">
    <source>
        <dbReference type="EMBL" id="RDL42300.1"/>
    </source>
</evidence>
<dbReference type="RefSeq" id="XP_031874956.1">
    <property type="nucleotide sequence ID" value="XM_032010902.1"/>
</dbReference>
<dbReference type="EMBL" id="NPIC01000001">
    <property type="protein sequence ID" value="RDL42300.1"/>
    <property type="molecule type" value="Genomic_DNA"/>
</dbReference>